<reference evidence="1" key="1">
    <citation type="submission" date="2009-10" db="EMBL/GenBank/DDBJ databases">
        <title>Diversity of trophic interactions inside an arsenic-rich microbial ecosystem.</title>
        <authorList>
            <person name="Bertin P.N."/>
            <person name="Heinrich-Salmeron A."/>
            <person name="Pelletier E."/>
            <person name="Goulhen-Chollet F."/>
            <person name="Arsene-Ploetze F."/>
            <person name="Gallien S."/>
            <person name="Calteau A."/>
            <person name="Vallenet D."/>
            <person name="Casiot C."/>
            <person name="Chane-Woon-Ming B."/>
            <person name="Giloteaux L."/>
            <person name="Barakat M."/>
            <person name="Bonnefoy V."/>
            <person name="Bruneel O."/>
            <person name="Chandler M."/>
            <person name="Cleiss J."/>
            <person name="Duran R."/>
            <person name="Elbaz-Poulichet F."/>
            <person name="Fonknechten N."/>
            <person name="Lauga B."/>
            <person name="Mornico D."/>
            <person name="Ortet P."/>
            <person name="Schaeffer C."/>
            <person name="Siguier P."/>
            <person name="Alexander Thil Smith A."/>
            <person name="Van Dorsselaer A."/>
            <person name="Weissenbach J."/>
            <person name="Medigue C."/>
            <person name="Le Paslier D."/>
        </authorList>
    </citation>
    <scope>NUCLEOTIDE SEQUENCE</scope>
</reference>
<proteinExistence type="predicted"/>
<gene>
    <name evidence="1" type="ORF">CARN5_2131</name>
</gene>
<name>E6QB22_9ZZZZ</name>
<evidence type="ECO:0000313" key="1">
    <source>
        <dbReference type="EMBL" id="CBI04398.1"/>
    </source>
</evidence>
<organism evidence="1">
    <name type="scientific">mine drainage metagenome</name>
    <dbReference type="NCBI Taxonomy" id="410659"/>
    <lineage>
        <taxon>unclassified sequences</taxon>
        <taxon>metagenomes</taxon>
        <taxon>ecological metagenomes</taxon>
    </lineage>
</organism>
<comment type="caution">
    <text evidence="1">The sequence shown here is derived from an EMBL/GenBank/DDBJ whole genome shotgun (WGS) entry which is preliminary data.</text>
</comment>
<sequence>MHLSECSRQGQPACLSIILFFHIDYFLKGAKAIVRSVEAVTSVAA</sequence>
<accession>E6QB22</accession>
<dbReference type="AlphaFoldDB" id="E6QB22"/>
<protein>
    <submittedName>
        <fullName evidence="1">Uncharacterized protein</fullName>
    </submittedName>
</protein>
<dbReference type="EMBL" id="CABP01000061">
    <property type="protein sequence ID" value="CBI04398.1"/>
    <property type="molecule type" value="Genomic_DNA"/>
</dbReference>